<dbReference type="InterPro" id="IPR013740">
    <property type="entry name" value="Redoxin"/>
</dbReference>
<dbReference type="AlphaFoldDB" id="A0A101XRD4"/>
<keyword evidence="1" id="KW-0812">Transmembrane</keyword>
<dbReference type="InterPro" id="IPR013766">
    <property type="entry name" value="Thioredoxin_domain"/>
</dbReference>
<accession>A0A101XRD4</accession>
<dbReference type="PANTHER" id="PTHR42852:SF18">
    <property type="entry name" value="CHROMOSOME UNDETERMINED SCAFFOLD_47, WHOLE GENOME SHOTGUN SEQUENCE"/>
    <property type="match status" value="1"/>
</dbReference>
<dbReference type="OrthoDB" id="25753at2"/>
<evidence type="ECO:0000313" key="3">
    <source>
        <dbReference type="EMBL" id="KUO96159.1"/>
    </source>
</evidence>
<dbReference type="SUPFAM" id="SSF52833">
    <property type="entry name" value="Thioredoxin-like"/>
    <property type="match status" value="1"/>
</dbReference>
<evidence type="ECO:0000256" key="1">
    <source>
        <dbReference type="SAM" id="Phobius"/>
    </source>
</evidence>
<reference evidence="3 4" key="1">
    <citation type="submission" date="2015-12" db="EMBL/GenBank/DDBJ databases">
        <title>Draft genome sequence of Acidibacillus ferrooxidans ITV001, isolated from a chalcopyrite acid mine drainage site in Brazil.</title>
        <authorList>
            <person name="Dall'Agnol H."/>
            <person name="Nancucheo I."/>
            <person name="Johnson B."/>
            <person name="Oliveira R."/>
            <person name="Leite L."/>
            <person name="Pylro V."/>
            <person name="Nunes G.L."/>
            <person name="Tzotzos G."/>
            <person name="Fernandes G.R."/>
            <person name="Dutra J."/>
            <person name="Orellana S.C."/>
            <person name="Oliveira G."/>
        </authorList>
    </citation>
    <scope>NUCLEOTIDE SEQUENCE [LARGE SCALE GENOMIC DNA]</scope>
    <source>
        <strain evidence="4">ITV01</strain>
    </source>
</reference>
<dbReference type="CDD" id="cd02966">
    <property type="entry name" value="TlpA_like_family"/>
    <property type="match status" value="1"/>
</dbReference>
<dbReference type="InterPro" id="IPR036249">
    <property type="entry name" value="Thioredoxin-like_sf"/>
</dbReference>
<keyword evidence="1" id="KW-0472">Membrane</keyword>
<dbReference type="GO" id="GO:0016491">
    <property type="term" value="F:oxidoreductase activity"/>
    <property type="evidence" value="ECO:0007669"/>
    <property type="project" value="InterPro"/>
</dbReference>
<name>A0A101XRD4_9BACL</name>
<gene>
    <name evidence="3" type="ORF">ATW55_05520</name>
</gene>
<organism evidence="3 4">
    <name type="scientific">Ferroacidibacillus organovorans</name>
    <dbReference type="NCBI Taxonomy" id="1765683"/>
    <lineage>
        <taxon>Bacteria</taxon>
        <taxon>Bacillati</taxon>
        <taxon>Bacillota</taxon>
        <taxon>Bacilli</taxon>
        <taxon>Bacillales</taxon>
        <taxon>Alicyclobacillaceae</taxon>
        <taxon>Ferroacidibacillus</taxon>
    </lineage>
</organism>
<protein>
    <recommendedName>
        <fullName evidence="2">Thioredoxin domain-containing protein</fullName>
    </recommendedName>
</protein>
<keyword evidence="1" id="KW-1133">Transmembrane helix</keyword>
<dbReference type="PROSITE" id="PS51352">
    <property type="entry name" value="THIOREDOXIN_2"/>
    <property type="match status" value="1"/>
</dbReference>
<sequence>MHKVPRRNIIILSVAAVVAGILGYYLWQYGKYVTPAKIGDVAPDIKAVTVTGQNFELKSLQGEPVFLNFFTPWCPPCIQETPDLIAFAKQYGNRIHVVLIDRGDDSVLVRNYVSKYHVPSEMTVLLSPSDHWSPPYGVTGQPETFLISSSGKIVRHIIGPLTEAQMVQYAKEAGLQTQ</sequence>
<feature type="transmembrane region" description="Helical" evidence="1">
    <location>
        <begin position="9"/>
        <end position="27"/>
    </location>
</feature>
<dbReference type="InterPro" id="IPR050553">
    <property type="entry name" value="Thioredoxin_ResA/DsbE_sf"/>
</dbReference>
<proteinExistence type="predicted"/>
<evidence type="ECO:0000259" key="2">
    <source>
        <dbReference type="PROSITE" id="PS51352"/>
    </source>
</evidence>
<keyword evidence="4" id="KW-1185">Reference proteome</keyword>
<dbReference type="Gene3D" id="3.40.30.10">
    <property type="entry name" value="Glutaredoxin"/>
    <property type="match status" value="1"/>
</dbReference>
<feature type="domain" description="Thioredoxin" evidence="2">
    <location>
        <begin position="36"/>
        <end position="175"/>
    </location>
</feature>
<comment type="caution">
    <text evidence="3">The sequence shown here is derived from an EMBL/GenBank/DDBJ whole genome shotgun (WGS) entry which is preliminary data.</text>
</comment>
<dbReference type="PANTHER" id="PTHR42852">
    <property type="entry name" value="THIOL:DISULFIDE INTERCHANGE PROTEIN DSBE"/>
    <property type="match status" value="1"/>
</dbReference>
<dbReference type="Pfam" id="PF08534">
    <property type="entry name" value="Redoxin"/>
    <property type="match status" value="1"/>
</dbReference>
<dbReference type="EMBL" id="LPVJ01000026">
    <property type="protein sequence ID" value="KUO96159.1"/>
    <property type="molecule type" value="Genomic_DNA"/>
</dbReference>
<evidence type="ECO:0000313" key="4">
    <source>
        <dbReference type="Proteomes" id="UP000053557"/>
    </source>
</evidence>
<dbReference type="Proteomes" id="UP000053557">
    <property type="component" value="Unassembled WGS sequence"/>
</dbReference>
<dbReference type="RefSeq" id="WP_067714796.1">
    <property type="nucleotide sequence ID" value="NZ_LPVJ01000026.1"/>
</dbReference>